<sequence>MDSPSRLRTIADTSNNTHSVGDENTMNNFHIDRRYLSPVQECFSEGSVKSRGSILSHGSIQMSPSSTMSPSVPCHRTKVSAFSSLADLKAQQREISNARNNKVTLRIKNDAGTGECVMTVIPEAHYKNRRGRSATAADFELLGLPNLPPLTRDEKYSTPTRPPRPSTAPTYLSSNGKVSDRRDDDDNLNRDCKDGESSRMTNNKSTGGSISLEQMDTIRIDMDTLPNSVVTESTIGETVGDKIASGIKRVASPTSSEILPQDDSVADDADVSKTDTTKKENIMMMKVKKKLQKPLKLVKKVFFKVGKKASNRAKKVKAFIRKGGGIFTKKEEIKFERSPGYLL</sequence>
<dbReference type="AlphaFoldDB" id="A0A6S8SRL2"/>
<dbReference type="EMBL" id="HBIO01006951">
    <property type="protein sequence ID" value="CAE0460301.1"/>
    <property type="molecule type" value="Transcribed_RNA"/>
</dbReference>
<feature type="region of interest" description="Disordered" evidence="1">
    <location>
        <begin position="1"/>
        <end position="25"/>
    </location>
</feature>
<gene>
    <name evidence="2" type="ORF">CDEB00056_LOCUS5142</name>
    <name evidence="3" type="ORF">CDEB00056_LOCUS5143</name>
</gene>
<feature type="compositionally biased region" description="Polar residues" evidence="1">
    <location>
        <begin position="198"/>
        <end position="212"/>
    </location>
</feature>
<dbReference type="EMBL" id="HBIO01006952">
    <property type="protein sequence ID" value="CAE0460302.1"/>
    <property type="molecule type" value="Transcribed_RNA"/>
</dbReference>
<feature type="compositionally biased region" description="Polar residues" evidence="1">
    <location>
        <begin position="11"/>
        <end position="25"/>
    </location>
</feature>
<protein>
    <submittedName>
        <fullName evidence="3">Uncharacterized protein</fullName>
    </submittedName>
</protein>
<evidence type="ECO:0000256" key="1">
    <source>
        <dbReference type="SAM" id="MobiDB-lite"/>
    </source>
</evidence>
<evidence type="ECO:0000313" key="3">
    <source>
        <dbReference type="EMBL" id="CAE0460302.1"/>
    </source>
</evidence>
<name>A0A6S8SRL2_9STRA</name>
<evidence type="ECO:0000313" key="2">
    <source>
        <dbReference type="EMBL" id="CAE0460301.1"/>
    </source>
</evidence>
<accession>A0A6S8SRL2</accession>
<organism evidence="3">
    <name type="scientific">Chaetoceros debilis</name>
    <dbReference type="NCBI Taxonomy" id="122233"/>
    <lineage>
        <taxon>Eukaryota</taxon>
        <taxon>Sar</taxon>
        <taxon>Stramenopiles</taxon>
        <taxon>Ochrophyta</taxon>
        <taxon>Bacillariophyta</taxon>
        <taxon>Coscinodiscophyceae</taxon>
        <taxon>Chaetocerotophycidae</taxon>
        <taxon>Chaetocerotales</taxon>
        <taxon>Chaetocerotaceae</taxon>
        <taxon>Chaetoceros</taxon>
    </lineage>
</organism>
<proteinExistence type="predicted"/>
<feature type="compositionally biased region" description="Basic and acidic residues" evidence="1">
    <location>
        <begin position="178"/>
        <end position="197"/>
    </location>
</feature>
<feature type="region of interest" description="Disordered" evidence="1">
    <location>
        <begin position="144"/>
        <end position="212"/>
    </location>
</feature>
<reference evidence="3" key="1">
    <citation type="submission" date="2021-01" db="EMBL/GenBank/DDBJ databases">
        <authorList>
            <person name="Corre E."/>
            <person name="Pelletier E."/>
            <person name="Niang G."/>
            <person name="Scheremetjew M."/>
            <person name="Finn R."/>
            <person name="Kale V."/>
            <person name="Holt S."/>
            <person name="Cochrane G."/>
            <person name="Meng A."/>
            <person name="Brown T."/>
            <person name="Cohen L."/>
        </authorList>
    </citation>
    <scope>NUCLEOTIDE SEQUENCE</scope>
    <source>
        <strain evidence="3">MM31A-1</strain>
    </source>
</reference>